<dbReference type="AlphaFoldDB" id="A0AAN9ATT3"/>
<reference evidence="8 9" key="1">
    <citation type="submission" date="2024-02" db="EMBL/GenBank/DDBJ databases">
        <title>Chromosome-scale genome assembly of the rough periwinkle Littorina saxatilis.</title>
        <authorList>
            <person name="De Jode A."/>
            <person name="Faria R."/>
            <person name="Formenti G."/>
            <person name="Sims Y."/>
            <person name="Smith T.P."/>
            <person name="Tracey A."/>
            <person name="Wood J.M.D."/>
            <person name="Zagrodzka Z.B."/>
            <person name="Johannesson K."/>
            <person name="Butlin R.K."/>
            <person name="Leder E.H."/>
        </authorList>
    </citation>
    <scope>NUCLEOTIDE SEQUENCE [LARGE SCALE GENOMIC DNA]</scope>
    <source>
        <strain evidence="8">Snail1</strain>
        <tissue evidence="8">Muscle</tissue>
    </source>
</reference>
<dbReference type="FunFam" id="2.10.25.10:FF:000038">
    <property type="entry name" value="Fibrillin 2"/>
    <property type="match status" value="1"/>
</dbReference>
<evidence type="ECO:0000256" key="6">
    <source>
        <dbReference type="SAM" id="SignalP"/>
    </source>
</evidence>
<dbReference type="Gene3D" id="2.60.120.1000">
    <property type="match status" value="3"/>
</dbReference>
<proteinExistence type="predicted"/>
<dbReference type="SUPFAM" id="SSF57196">
    <property type="entry name" value="EGF/Laminin"/>
    <property type="match status" value="1"/>
</dbReference>
<evidence type="ECO:0000256" key="5">
    <source>
        <dbReference type="PROSITE-ProRule" id="PRU00076"/>
    </source>
</evidence>
<dbReference type="InterPro" id="IPR018097">
    <property type="entry name" value="EGF_Ca-bd_CS"/>
</dbReference>
<keyword evidence="9" id="KW-1185">Reference proteome</keyword>
<comment type="caution">
    <text evidence="5">Lacks conserved residue(s) required for the propagation of feature annotation.</text>
</comment>
<dbReference type="InterPro" id="IPR000742">
    <property type="entry name" value="EGF"/>
</dbReference>
<feature type="chain" id="PRO_5042948237" description="EGF-like domain-containing protein" evidence="6">
    <location>
        <begin position="24"/>
        <end position="855"/>
    </location>
</feature>
<dbReference type="PROSITE" id="PS00010">
    <property type="entry name" value="ASX_HYDROXYL"/>
    <property type="match status" value="1"/>
</dbReference>
<protein>
    <recommendedName>
        <fullName evidence="7">EGF-like domain-containing protein</fullName>
    </recommendedName>
</protein>
<keyword evidence="4 5" id="KW-1015">Disulfide bond</keyword>
<dbReference type="EMBL" id="JBAMIC010000021">
    <property type="protein sequence ID" value="KAK7093158.1"/>
    <property type="molecule type" value="Genomic_DNA"/>
</dbReference>
<organism evidence="8 9">
    <name type="scientific">Littorina saxatilis</name>
    <dbReference type="NCBI Taxonomy" id="31220"/>
    <lineage>
        <taxon>Eukaryota</taxon>
        <taxon>Metazoa</taxon>
        <taxon>Spiralia</taxon>
        <taxon>Lophotrochozoa</taxon>
        <taxon>Mollusca</taxon>
        <taxon>Gastropoda</taxon>
        <taxon>Caenogastropoda</taxon>
        <taxon>Littorinimorpha</taxon>
        <taxon>Littorinoidea</taxon>
        <taxon>Littorinidae</taxon>
        <taxon>Littorina</taxon>
    </lineage>
</organism>
<dbReference type="Proteomes" id="UP001374579">
    <property type="component" value="Unassembled WGS sequence"/>
</dbReference>
<name>A0AAN9ATT3_9CAEN</name>
<keyword evidence="1 5" id="KW-0245">EGF-like domain</keyword>
<accession>A0AAN9ATT3</accession>
<keyword evidence="3" id="KW-0677">Repeat</keyword>
<dbReference type="SMART" id="SM00179">
    <property type="entry name" value="EGF_CA"/>
    <property type="match status" value="2"/>
</dbReference>
<dbReference type="Gene3D" id="2.10.25.10">
    <property type="entry name" value="Laminin"/>
    <property type="match status" value="3"/>
</dbReference>
<dbReference type="PANTHER" id="PTHR24039:SF58">
    <property type="entry name" value="EGF-LIKE DOMAIN-CONTAINING PROTEIN"/>
    <property type="match status" value="1"/>
</dbReference>
<dbReference type="PROSITE" id="PS01186">
    <property type="entry name" value="EGF_2"/>
    <property type="match status" value="1"/>
</dbReference>
<dbReference type="Pfam" id="PF07645">
    <property type="entry name" value="EGF_CA"/>
    <property type="match status" value="1"/>
</dbReference>
<feature type="signal peptide" evidence="6">
    <location>
        <begin position="1"/>
        <end position="23"/>
    </location>
</feature>
<evidence type="ECO:0000256" key="1">
    <source>
        <dbReference type="ARBA" id="ARBA00022536"/>
    </source>
</evidence>
<evidence type="ECO:0000259" key="7">
    <source>
        <dbReference type="PROSITE" id="PS50026"/>
    </source>
</evidence>
<dbReference type="InterPro" id="IPR049883">
    <property type="entry name" value="NOTCH1_EGF-like"/>
</dbReference>
<feature type="domain" description="EGF-like" evidence="7">
    <location>
        <begin position="213"/>
        <end position="253"/>
    </location>
</feature>
<feature type="disulfide bond" evidence="5">
    <location>
        <begin position="48"/>
        <end position="65"/>
    </location>
</feature>
<dbReference type="InterPro" id="IPR000152">
    <property type="entry name" value="EGF-type_Asp/Asn_hydroxyl_site"/>
</dbReference>
<dbReference type="CDD" id="cd00054">
    <property type="entry name" value="EGF_CA"/>
    <property type="match status" value="2"/>
</dbReference>
<gene>
    <name evidence="8" type="ORF">V1264_008801</name>
</gene>
<comment type="caution">
    <text evidence="8">The sequence shown here is derived from an EMBL/GenBank/DDBJ whole genome shotgun (WGS) entry which is preliminary data.</text>
</comment>
<dbReference type="PANTHER" id="PTHR24039">
    <property type="entry name" value="FIBRILLIN-RELATED"/>
    <property type="match status" value="1"/>
</dbReference>
<evidence type="ECO:0000313" key="9">
    <source>
        <dbReference type="Proteomes" id="UP001374579"/>
    </source>
</evidence>
<feature type="domain" description="EGF-like" evidence="7">
    <location>
        <begin position="37"/>
        <end position="74"/>
    </location>
</feature>
<dbReference type="SMART" id="SM00181">
    <property type="entry name" value="EGF"/>
    <property type="match status" value="5"/>
</dbReference>
<dbReference type="PROSITE" id="PS50026">
    <property type="entry name" value="EGF_3"/>
    <property type="match status" value="3"/>
</dbReference>
<dbReference type="InterPro" id="IPR001881">
    <property type="entry name" value="EGF-like_Ca-bd_dom"/>
</dbReference>
<keyword evidence="2 6" id="KW-0732">Signal</keyword>
<evidence type="ECO:0000256" key="3">
    <source>
        <dbReference type="ARBA" id="ARBA00022737"/>
    </source>
</evidence>
<dbReference type="PROSITE" id="PS01187">
    <property type="entry name" value="EGF_CA"/>
    <property type="match status" value="1"/>
</dbReference>
<sequence>MVTMTGTALWAALFLLTAHTAYGQNDTTYDYDSNEFNNGSCSYKKLNCATGSLCVQNPGHTRFKCFCPDGYAGDGYLEEFKTGATGCELVGGPVLCTSSNDCNEYADCNPIDDLRSQCVCRDGFTGSGAIDNGCTDIAECEGNPCAENANCYEEPGGFTCECDSARNYEGDGYVKCTWICYSHQDCAPHGRCNGNRTCECDTGFTGDGRSCTDIDECTNGDSDCPDKSTCNNTPGSFQCVCANGYEYKDKTCVPYYQTCDAIYTANRNRLSNGRYTIDLDFEGPLPAIEVDCYEKDGVAITEIAPTESFPQTVPKTGGDKPVQYPIDPTPLINNSDFCSQRVWLQCTNKLTGGMIRWEDRQGRKRKGWGSTKDGVCGCGQFRKCPNGCNCGFGAEGEDEGLIVDKDQLPVSKVTFPALNTANAGNYIVGPLRCGPKPFDIPRDCHEARFKYKVKNNQPLVIDIDGDGPNRPFLVYCNQEAYSHVGIIEIPPDQLVISRTPAEGSSVEYLIPGPDVNNAINGSVFCSQRVEYECSSDTMTAAGVKVETRSGVLNYFPGGSNDQPGSCGCGLTNSCEDKRFKCNCNIGDGKARKDQGLIINRSRLPVLKVKSTSSDNFYKIGPLQCSRFQFGIEPNCEKLRQSDVTETYSYRIDPDGPGNLEPFTAQCEMDANKGVTVINNENGGGLNLASGKSFSINYLAASPAQLTALKDRSTSCVQSVTFTGCSGDSVSIDGITYNSGKPLNDVLRGPCKGTSCKCDSPINAIAKDKLPIYEIKGGSARVTIGPLRCTEIFPDCESYATFIGQEGVLGETKIAKDVLTIDPDGPGDGEPFVVRCIFRETVVPKPTTPGEGGERG</sequence>
<evidence type="ECO:0000256" key="2">
    <source>
        <dbReference type="ARBA" id="ARBA00022729"/>
    </source>
</evidence>
<evidence type="ECO:0000256" key="4">
    <source>
        <dbReference type="ARBA" id="ARBA00023157"/>
    </source>
</evidence>
<dbReference type="GO" id="GO:0005509">
    <property type="term" value="F:calcium ion binding"/>
    <property type="evidence" value="ECO:0007669"/>
    <property type="project" value="InterPro"/>
</dbReference>
<evidence type="ECO:0000313" key="8">
    <source>
        <dbReference type="EMBL" id="KAK7093158.1"/>
    </source>
</evidence>
<feature type="domain" description="EGF-like" evidence="7">
    <location>
        <begin position="136"/>
        <end position="177"/>
    </location>
</feature>